<evidence type="ECO:0000313" key="2">
    <source>
        <dbReference type="EMBL" id="MFC0473820.1"/>
    </source>
</evidence>
<sequence>MKPFLIITQVLYVLSLLPWFVIWGMSFMSFDAGIGLYNSLFVITITLYPVAVIVGSILSWVFHRKRKNLAVIFNLVPLVWVIAFAVFMLWV</sequence>
<name>A0ABV6KKH7_9BACI</name>
<organism evidence="2 3">
    <name type="scientific">Robertmurraya beringensis</name>
    <dbReference type="NCBI Taxonomy" id="641660"/>
    <lineage>
        <taxon>Bacteria</taxon>
        <taxon>Bacillati</taxon>
        <taxon>Bacillota</taxon>
        <taxon>Bacilli</taxon>
        <taxon>Bacillales</taxon>
        <taxon>Bacillaceae</taxon>
        <taxon>Robertmurraya</taxon>
    </lineage>
</organism>
<dbReference type="Proteomes" id="UP001589738">
    <property type="component" value="Unassembled WGS sequence"/>
</dbReference>
<accession>A0ABV6KKH7</accession>
<dbReference type="EMBL" id="JBHLUU010000005">
    <property type="protein sequence ID" value="MFC0473820.1"/>
    <property type="molecule type" value="Genomic_DNA"/>
</dbReference>
<gene>
    <name evidence="2" type="ORF">ACFFHF_00485</name>
</gene>
<keyword evidence="1" id="KW-1133">Transmembrane helix</keyword>
<proteinExistence type="predicted"/>
<dbReference type="RefSeq" id="WP_340906076.1">
    <property type="nucleotide sequence ID" value="NZ_JBHLUU010000005.1"/>
</dbReference>
<reference evidence="2 3" key="1">
    <citation type="submission" date="2024-09" db="EMBL/GenBank/DDBJ databases">
        <authorList>
            <person name="Sun Q."/>
            <person name="Mori K."/>
        </authorList>
    </citation>
    <scope>NUCLEOTIDE SEQUENCE [LARGE SCALE GENOMIC DNA]</scope>
    <source>
        <strain evidence="2 3">CGMCC 1.9126</strain>
    </source>
</reference>
<protein>
    <recommendedName>
        <fullName evidence="4">NADH dehydrogenase subunit 4</fullName>
    </recommendedName>
</protein>
<feature type="transmembrane region" description="Helical" evidence="1">
    <location>
        <begin position="36"/>
        <end position="62"/>
    </location>
</feature>
<keyword evidence="1" id="KW-0472">Membrane</keyword>
<feature type="transmembrane region" description="Helical" evidence="1">
    <location>
        <begin position="12"/>
        <end position="30"/>
    </location>
</feature>
<evidence type="ECO:0000313" key="3">
    <source>
        <dbReference type="Proteomes" id="UP001589738"/>
    </source>
</evidence>
<comment type="caution">
    <text evidence="2">The sequence shown here is derived from an EMBL/GenBank/DDBJ whole genome shotgun (WGS) entry which is preliminary data.</text>
</comment>
<feature type="transmembrane region" description="Helical" evidence="1">
    <location>
        <begin position="69"/>
        <end position="90"/>
    </location>
</feature>
<keyword evidence="3" id="KW-1185">Reference proteome</keyword>
<evidence type="ECO:0000256" key="1">
    <source>
        <dbReference type="SAM" id="Phobius"/>
    </source>
</evidence>
<keyword evidence="1" id="KW-0812">Transmembrane</keyword>
<evidence type="ECO:0008006" key="4">
    <source>
        <dbReference type="Google" id="ProtNLM"/>
    </source>
</evidence>